<dbReference type="GO" id="GO:0005886">
    <property type="term" value="C:plasma membrane"/>
    <property type="evidence" value="ECO:0007669"/>
    <property type="project" value="UniProtKB-SubCell"/>
</dbReference>
<comment type="similarity">
    <text evidence="2">Belongs to the MreD family.</text>
</comment>
<dbReference type="AlphaFoldDB" id="A0A068NQ25"/>
<evidence type="ECO:0000256" key="8">
    <source>
        <dbReference type="SAM" id="Phobius"/>
    </source>
</evidence>
<dbReference type="HOGENOM" id="CLU_1657622_0_0_0"/>
<keyword evidence="3" id="KW-1003">Cell membrane</keyword>
<reference evidence="9 10" key="1">
    <citation type="journal article" date="2014" name="PLoS ONE">
        <title>The first complete genome sequence of the class fimbriimonadia in the phylum armatimonadetes.</title>
        <authorList>
            <person name="Hu Z.Y."/>
            <person name="Wang Y.Z."/>
            <person name="Im W.T."/>
            <person name="Wang S.Y."/>
            <person name="Zhao G.P."/>
            <person name="Zheng H.J."/>
            <person name="Quan Z.X."/>
        </authorList>
    </citation>
    <scope>NUCLEOTIDE SEQUENCE [LARGE SCALE GENOMIC DNA]</scope>
    <source>
        <strain evidence="9">Gsoil 348</strain>
    </source>
</reference>
<gene>
    <name evidence="9" type="ORF">OP10G_2280</name>
</gene>
<keyword evidence="10" id="KW-1185">Reference proteome</keyword>
<keyword evidence="7 8" id="KW-0472">Membrane</keyword>
<dbReference type="KEGG" id="fgi:OP10G_2280"/>
<feature type="transmembrane region" description="Helical" evidence="8">
    <location>
        <begin position="126"/>
        <end position="151"/>
    </location>
</feature>
<proteinExistence type="inferred from homology"/>
<evidence type="ECO:0000256" key="4">
    <source>
        <dbReference type="ARBA" id="ARBA00022692"/>
    </source>
</evidence>
<accession>A0A068NQ25</accession>
<dbReference type="PROSITE" id="PS51257">
    <property type="entry name" value="PROKAR_LIPOPROTEIN"/>
    <property type="match status" value="1"/>
</dbReference>
<evidence type="ECO:0000256" key="1">
    <source>
        <dbReference type="ARBA" id="ARBA00004651"/>
    </source>
</evidence>
<sequence length="160" mass="16497">MNGVKLFFAAIVCLWLAAGCQQSVVPSVTIGGVVPDFLLVAVGCLSLFGNRVAGSFIGFGAGIVQGALAGANLGAYAVSRILAGFLTGWFNMLEFESNPAVAFFAVAAATILGQLLLMFAAPPSQIISFLLATIGSAIYNGVLAMPLFVLLKKVIDPPTR</sequence>
<organism evidence="9 10">
    <name type="scientific">Fimbriimonas ginsengisoli Gsoil 348</name>
    <dbReference type="NCBI Taxonomy" id="661478"/>
    <lineage>
        <taxon>Bacteria</taxon>
        <taxon>Bacillati</taxon>
        <taxon>Armatimonadota</taxon>
        <taxon>Fimbriimonadia</taxon>
        <taxon>Fimbriimonadales</taxon>
        <taxon>Fimbriimonadaceae</taxon>
        <taxon>Fimbriimonas</taxon>
    </lineage>
</organism>
<dbReference type="NCBIfam" id="TIGR03426">
    <property type="entry name" value="shape_MreD"/>
    <property type="match status" value="1"/>
</dbReference>
<dbReference type="EMBL" id="CP007139">
    <property type="protein sequence ID" value="AIE85648.1"/>
    <property type="molecule type" value="Genomic_DNA"/>
</dbReference>
<keyword evidence="5" id="KW-0133">Cell shape</keyword>
<protein>
    <submittedName>
        <fullName evidence="9">Uncharacterized protein</fullName>
    </submittedName>
</protein>
<evidence type="ECO:0000256" key="3">
    <source>
        <dbReference type="ARBA" id="ARBA00022475"/>
    </source>
</evidence>
<dbReference type="Proteomes" id="UP000027982">
    <property type="component" value="Chromosome"/>
</dbReference>
<dbReference type="STRING" id="661478.OP10G_2280"/>
<feature type="transmembrane region" description="Helical" evidence="8">
    <location>
        <begin position="32"/>
        <end position="49"/>
    </location>
</feature>
<feature type="transmembrane region" description="Helical" evidence="8">
    <location>
        <begin position="99"/>
        <end position="119"/>
    </location>
</feature>
<evidence type="ECO:0000256" key="5">
    <source>
        <dbReference type="ARBA" id="ARBA00022960"/>
    </source>
</evidence>
<evidence type="ECO:0000256" key="6">
    <source>
        <dbReference type="ARBA" id="ARBA00022989"/>
    </source>
</evidence>
<name>A0A068NQ25_FIMGI</name>
<comment type="subcellular location">
    <subcellularLocation>
        <location evidence="1">Cell membrane</location>
        <topology evidence="1">Multi-pass membrane protein</topology>
    </subcellularLocation>
</comment>
<evidence type="ECO:0000256" key="7">
    <source>
        <dbReference type="ARBA" id="ARBA00023136"/>
    </source>
</evidence>
<dbReference type="RefSeq" id="WP_025225790.1">
    <property type="nucleotide sequence ID" value="NZ_CP007139.1"/>
</dbReference>
<dbReference type="GO" id="GO:0008360">
    <property type="term" value="P:regulation of cell shape"/>
    <property type="evidence" value="ECO:0007669"/>
    <property type="project" value="UniProtKB-KW"/>
</dbReference>
<evidence type="ECO:0000256" key="2">
    <source>
        <dbReference type="ARBA" id="ARBA00007776"/>
    </source>
</evidence>
<dbReference type="InterPro" id="IPR007227">
    <property type="entry name" value="Cell_shape_determining_MreD"/>
</dbReference>
<evidence type="ECO:0000313" key="10">
    <source>
        <dbReference type="Proteomes" id="UP000027982"/>
    </source>
</evidence>
<keyword evidence="6 8" id="KW-1133">Transmembrane helix</keyword>
<feature type="transmembrane region" description="Helical" evidence="8">
    <location>
        <begin position="56"/>
        <end position="79"/>
    </location>
</feature>
<evidence type="ECO:0000313" key="9">
    <source>
        <dbReference type="EMBL" id="AIE85648.1"/>
    </source>
</evidence>
<keyword evidence="4 8" id="KW-0812">Transmembrane</keyword>